<organism evidence="1 2">
    <name type="scientific">Rhodococcoides kroppenstedtii</name>
    <dbReference type="NCBI Taxonomy" id="293050"/>
    <lineage>
        <taxon>Bacteria</taxon>
        <taxon>Bacillati</taxon>
        <taxon>Actinomycetota</taxon>
        <taxon>Actinomycetes</taxon>
        <taxon>Mycobacteriales</taxon>
        <taxon>Nocardiaceae</taxon>
        <taxon>Rhodococcoides</taxon>
    </lineage>
</organism>
<evidence type="ECO:0000313" key="2">
    <source>
        <dbReference type="Proteomes" id="UP000182054"/>
    </source>
</evidence>
<evidence type="ECO:0000313" key="1">
    <source>
        <dbReference type="EMBL" id="SFA50374.1"/>
    </source>
</evidence>
<dbReference type="EMBL" id="FOJN01000006">
    <property type="protein sequence ID" value="SFA50374.1"/>
    <property type="molecule type" value="Genomic_DNA"/>
</dbReference>
<proteinExistence type="predicted"/>
<dbReference type="RefSeq" id="WP_280141957.1">
    <property type="nucleotide sequence ID" value="NZ_FOJN01000006.1"/>
</dbReference>
<sequence>MTLLLSSDSDAAQWGDRVTALVGYGRAAIGIAQASTRSGAAVE</sequence>
<dbReference type="AlphaFoldDB" id="A0A1I0TF20"/>
<reference evidence="1 2" key="1">
    <citation type="submission" date="2016-10" db="EMBL/GenBank/DDBJ databases">
        <authorList>
            <person name="de Groot N.N."/>
        </authorList>
    </citation>
    <scope>NUCLEOTIDE SEQUENCE [LARGE SCALE GENOMIC DNA]</scope>
    <source>
        <strain evidence="1 2">DSM 44908</strain>
    </source>
</reference>
<protein>
    <submittedName>
        <fullName evidence="1">Uncharacterized protein</fullName>
    </submittedName>
</protein>
<name>A0A1I0TF20_9NOCA</name>
<dbReference type="GeneID" id="85487914"/>
<dbReference type="Proteomes" id="UP000182054">
    <property type="component" value="Unassembled WGS sequence"/>
</dbReference>
<gene>
    <name evidence="1" type="ORF">SAMN05444374_10641</name>
</gene>
<accession>A0A1I0TF20</accession>